<sequence>MEYLSLLDIIIRLGGAALLGGLIGYEREFHHKPAGIRTDMLVGIGTAAMAIASIEIAKLDPNGAVDISRIVSTILTGIGFIGAGTIIQAKGHVVGLTTAASIWVVAAIGIAMGLGMFNLAVIAATLTLLVLLVLHRFRIQDHEKNERVE</sequence>
<evidence type="ECO:0000259" key="8">
    <source>
        <dbReference type="Pfam" id="PF02308"/>
    </source>
</evidence>
<dbReference type="InterPro" id="IPR003416">
    <property type="entry name" value="MgtC/SapB/SrpB/YhiD_fam"/>
</dbReference>
<comment type="subcellular location">
    <subcellularLocation>
        <location evidence="1">Cell membrane</location>
        <topology evidence="1">Multi-pass membrane protein</topology>
    </subcellularLocation>
</comment>
<comment type="caution">
    <text evidence="9">The sequence shown here is derived from an EMBL/GenBank/DDBJ whole genome shotgun (WGS) entry which is preliminary data.</text>
</comment>
<dbReference type="Proteomes" id="UP000034154">
    <property type="component" value="Unassembled WGS sequence"/>
</dbReference>
<dbReference type="PATRIC" id="fig|1619000.3.peg.870"/>
<evidence type="ECO:0000256" key="3">
    <source>
        <dbReference type="ARBA" id="ARBA00022475"/>
    </source>
</evidence>
<feature type="transmembrane region" description="Helical" evidence="7">
    <location>
        <begin position="94"/>
        <end position="113"/>
    </location>
</feature>
<evidence type="ECO:0000256" key="7">
    <source>
        <dbReference type="SAM" id="Phobius"/>
    </source>
</evidence>
<dbReference type="Pfam" id="PF02308">
    <property type="entry name" value="MgtC"/>
    <property type="match status" value="1"/>
</dbReference>
<feature type="transmembrane region" description="Helical" evidence="7">
    <location>
        <begin position="37"/>
        <end position="57"/>
    </location>
</feature>
<comment type="similarity">
    <text evidence="2">Belongs to the MgtC/SapB family.</text>
</comment>
<evidence type="ECO:0000313" key="9">
    <source>
        <dbReference type="EMBL" id="KKT69229.1"/>
    </source>
</evidence>
<keyword evidence="5 7" id="KW-1133">Transmembrane helix</keyword>
<dbReference type="PANTHER" id="PTHR33778:SF1">
    <property type="entry name" value="MAGNESIUM TRANSPORTER YHID-RELATED"/>
    <property type="match status" value="1"/>
</dbReference>
<proteinExistence type="inferred from homology"/>
<evidence type="ECO:0000256" key="2">
    <source>
        <dbReference type="ARBA" id="ARBA00009298"/>
    </source>
</evidence>
<accession>A0A0G1MBC5</accession>
<feature type="transmembrane region" description="Helical" evidence="7">
    <location>
        <begin position="69"/>
        <end position="87"/>
    </location>
</feature>
<keyword evidence="4 7" id="KW-0812">Transmembrane</keyword>
<feature type="domain" description="MgtC/SapB/SrpB/YhiD N-terminal" evidence="8">
    <location>
        <begin position="15"/>
        <end position="137"/>
    </location>
</feature>
<dbReference type="PANTHER" id="PTHR33778">
    <property type="entry name" value="PROTEIN MGTC"/>
    <property type="match status" value="1"/>
</dbReference>
<dbReference type="InterPro" id="IPR049177">
    <property type="entry name" value="MgtC_SapB_SrpB_YhiD_N"/>
</dbReference>
<organism evidence="9 10">
    <name type="scientific">Candidatus Uhrbacteria bacterium GW2011_GWF2_44_350</name>
    <dbReference type="NCBI Taxonomy" id="1619000"/>
    <lineage>
        <taxon>Bacteria</taxon>
        <taxon>Candidatus Uhriibacteriota</taxon>
    </lineage>
</organism>
<dbReference type="GO" id="GO:0005886">
    <property type="term" value="C:plasma membrane"/>
    <property type="evidence" value="ECO:0007669"/>
    <property type="project" value="UniProtKB-SubCell"/>
</dbReference>
<feature type="transmembrane region" description="Helical" evidence="7">
    <location>
        <begin position="6"/>
        <end position="25"/>
    </location>
</feature>
<dbReference type="EMBL" id="LCJB01000061">
    <property type="protein sequence ID" value="KKT69229.1"/>
    <property type="molecule type" value="Genomic_DNA"/>
</dbReference>
<reference evidence="9 10" key="1">
    <citation type="journal article" date="2015" name="Nature">
        <title>rRNA introns, odd ribosomes, and small enigmatic genomes across a large radiation of phyla.</title>
        <authorList>
            <person name="Brown C.T."/>
            <person name="Hug L.A."/>
            <person name="Thomas B.C."/>
            <person name="Sharon I."/>
            <person name="Castelle C.J."/>
            <person name="Singh A."/>
            <person name="Wilkins M.J."/>
            <person name="Williams K.H."/>
            <person name="Banfield J.F."/>
        </authorList>
    </citation>
    <scope>NUCLEOTIDE SEQUENCE [LARGE SCALE GENOMIC DNA]</scope>
</reference>
<evidence type="ECO:0000256" key="5">
    <source>
        <dbReference type="ARBA" id="ARBA00022989"/>
    </source>
</evidence>
<evidence type="ECO:0000313" key="10">
    <source>
        <dbReference type="Proteomes" id="UP000034154"/>
    </source>
</evidence>
<evidence type="ECO:0000256" key="4">
    <source>
        <dbReference type="ARBA" id="ARBA00022692"/>
    </source>
</evidence>
<dbReference type="PRINTS" id="PR01837">
    <property type="entry name" value="MGTCSAPBPROT"/>
</dbReference>
<keyword evidence="6 7" id="KW-0472">Membrane</keyword>
<name>A0A0G1MBC5_9BACT</name>
<protein>
    <recommendedName>
        <fullName evidence="8">MgtC/SapB/SrpB/YhiD N-terminal domain-containing protein</fullName>
    </recommendedName>
</protein>
<gene>
    <name evidence="9" type="ORF">UW63_C0061G0001</name>
</gene>
<dbReference type="AlphaFoldDB" id="A0A0G1MBC5"/>
<evidence type="ECO:0000256" key="1">
    <source>
        <dbReference type="ARBA" id="ARBA00004651"/>
    </source>
</evidence>
<keyword evidence="3" id="KW-1003">Cell membrane</keyword>
<evidence type="ECO:0000256" key="6">
    <source>
        <dbReference type="ARBA" id="ARBA00023136"/>
    </source>
</evidence>